<dbReference type="InterPro" id="IPR033157">
    <property type="entry name" value="CTSZ"/>
</dbReference>
<dbReference type="PRINTS" id="PR00705">
    <property type="entry name" value="PAPAIN"/>
</dbReference>
<proteinExistence type="inferred from homology"/>
<comment type="caution">
    <text evidence="12">The sequence shown here is derived from an EMBL/GenBank/DDBJ whole genome shotgun (WGS) entry which is preliminary data.</text>
</comment>
<keyword evidence="10" id="KW-0963">Cytoplasm</keyword>
<evidence type="ECO:0000256" key="8">
    <source>
        <dbReference type="ARBA" id="ARBA00023157"/>
    </source>
</evidence>
<gene>
    <name evidence="12" type="primary">Ctsz</name>
    <name evidence="12" type="ORF">T10_13515</name>
</gene>
<dbReference type="InterPro" id="IPR013128">
    <property type="entry name" value="Peptidase_C1A"/>
</dbReference>
<name>A0A0V1N3N6_9BILA</name>
<keyword evidence="13" id="KW-1185">Reference proteome</keyword>
<keyword evidence="10" id="KW-0206">Cytoskeleton</keyword>
<evidence type="ECO:0000256" key="7">
    <source>
        <dbReference type="ARBA" id="ARBA00023145"/>
    </source>
</evidence>
<evidence type="ECO:0000256" key="4">
    <source>
        <dbReference type="ARBA" id="ARBA00022729"/>
    </source>
</evidence>
<dbReference type="Pfam" id="PF00112">
    <property type="entry name" value="Peptidase_C1"/>
    <property type="match status" value="1"/>
</dbReference>
<dbReference type="Gene3D" id="2.60.40.10">
    <property type="entry name" value="Immunoglobulins"/>
    <property type="match status" value="1"/>
</dbReference>
<keyword evidence="5" id="KW-0378">Hydrolase</keyword>
<comment type="catalytic activity">
    <reaction evidence="1">
        <text>Release of C-terminal amino acid residues with broad specificity, but lacks action on C-terminal proline. Shows weak endopeptidase activity.</text>
        <dbReference type="EC" id="3.4.18.1"/>
    </reaction>
</comment>
<dbReference type="OrthoDB" id="190265at2759"/>
<dbReference type="FunFam" id="3.90.70.10:FF:000060">
    <property type="entry name" value="Cathepsin Z"/>
    <property type="match status" value="1"/>
</dbReference>
<comment type="similarity">
    <text evidence="2">Belongs to the peptidase C1 family.</text>
</comment>
<dbReference type="PANTHER" id="PTHR12411">
    <property type="entry name" value="CYSTEINE PROTEASE FAMILY C1-RELATED"/>
    <property type="match status" value="1"/>
</dbReference>
<dbReference type="Pfam" id="PF00635">
    <property type="entry name" value="Motile_Sperm"/>
    <property type="match status" value="1"/>
</dbReference>
<dbReference type="STRING" id="268474.A0A0V1N3N6"/>
<dbReference type="GO" id="GO:0005615">
    <property type="term" value="C:extracellular space"/>
    <property type="evidence" value="ECO:0007669"/>
    <property type="project" value="UniProtKB-ARBA"/>
</dbReference>
<evidence type="ECO:0000256" key="9">
    <source>
        <dbReference type="ARBA" id="ARBA00023180"/>
    </source>
</evidence>
<dbReference type="InterPro" id="IPR008962">
    <property type="entry name" value="PapD-like_sf"/>
</dbReference>
<dbReference type="EMBL" id="JYDO01000011">
    <property type="protein sequence ID" value="KRZ78662.1"/>
    <property type="molecule type" value="Genomic_DNA"/>
</dbReference>
<evidence type="ECO:0000256" key="10">
    <source>
        <dbReference type="RuleBase" id="RU003425"/>
    </source>
</evidence>
<keyword evidence="8" id="KW-1015">Disulfide bond</keyword>
<evidence type="ECO:0000256" key="5">
    <source>
        <dbReference type="ARBA" id="ARBA00022801"/>
    </source>
</evidence>
<dbReference type="AlphaFoldDB" id="A0A0V1N3N6"/>
<feature type="domain" description="MSP" evidence="11">
    <location>
        <begin position="5"/>
        <end position="121"/>
    </location>
</feature>
<evidence type="ECO:0000259" key="11">
    <source>
        <dbReference type="PROSITE" id="PS50202"/>
    </source>
</evidence>
<dbReference type="SUPFAM" id="SSF54001">
    <property type="entry name" value="Cysteine proteinases"/>
    <property type="match status" value="1"/>
</dbReference>
<evidence type="ECO:0000256" key="3">
    <source>
        <dbReference type="ARBA" id="ARBA00022670"/>
    </source>
</evidence>
<dbReference type="InterPro" id="IPR000668">
    <property type="entry name" value="Peptidase_C1A_C"/>
</dbReference>
<dbReference type="Proteomes" id="UP000054843">
    <property type="component" value="Unassembled WGS sequence"/>
</dbReference>
<sequence>MGDAVVETFPEKEIVISGQPTQVAQADLTIKNISGNCIAYKIKCSSFKVSISPKIGILEQNQSCKITLTRQAVQNVNSAKLLIMTVKVDDGQANPTLEVKNALIKNNARHVHRSCYKPIYSNEPNMVKTRPRPHEYPGVIENLPKQLNWCNYNGINFCSPTRNQHIPQYCGSCWAMGATSALADRINIRRKGQWPMAYLSVQHVIDCGNAGSCHGGNHIPVYAFAHKHGIVDESCNNYQAKDGVCDKFNECGNCVTFGQCYAVTNYTLYKVGDYGPLSGRVEMMAEIYKNGPIACGIAVTDSFEAYTGGIYAEHKLLPIVNHIISVVGWGVDEESGIQYWIGRNSWGSPWASIFFFISTFSLLHVEKYLLSGRAWFLSNSDE</sequence>
<accession>A0A0V1N3N6</accession>
<dbReference type="SUPFAM" id="SSF49354">
    <property type="entry name" value="PapD-like"/>
    <property type="match status" value="1"/>
</dbReference>
<organism evidence="12 13">
    <name type="scientific">Trichinella papuae</name>
    <dbReference type="NCBI Taxonomy" id="268474"/>
    <lineage>
        <taxon>Eukaryota</taxon>
        <taxon>Metazoa</taxon>
        <taxon>Ecdysozoa</taxon>
        <taxon>Nematoda</taxon>
        <taxon>Enoplea</taxon>
        <taxon>Dorylaimia</taxon>
        <taxon>Trichinellida</taxon>
        <taxon>Trichinellidae</taxon>
        <taxon>Trichinella</taxon>
    </lineage>
</organism>
<dbReference type="SMART" id="SM00645">
    <property type="entry name" value="Pept_C1"/>
    <property type="match status" value="1"/>
</dbReference>
<evidence type="ECO:0000256" key="1">
    <source>
        <dbReference type="ARBA" id="ARBA00001594"/>
    </source>
</evidence>
<reference evidence="12 13" key="1">
    <citation type="submission" date="2015-01" db="EMBL/GenBank/DDBJ databases">
        <title>Evolution of Trichinella species and genotypes.</title>
        <authorList>
            <person name="Korhonen P.K."/>
            <person name="Edoardo P."/>
            <person name="Giuseppe L.R."/>
            <person name="Gasser R.B."/>
        </authorList>
    </citation>
    <scope>NUCLEOTIDE SEQUENCE [LARGE SCALE GENOMIC DNA]</scope>
    <source>
        <strain evidence="12">ISS1980</strain>
    </source>
</reference>
<dbReference type="InterPro" id="IPR013783">
    <property type="entry name" value="Ig-like_fold"/>
</dbReference>
<evidence type="ECO:0000256" key="2">
    <source>
        <dbReference type="ARBA" id="ARBA00008455"/>
    </source>
</evidence>
<dbReference type="GO" id="GO:0016807">
    <property type="term" value="F:cysteine-type carboxypeptidase activity"/>
    <property type="evidence" value="ECO:0007669"/>
    <property type="project" value="UniProtKB-EC"/>
</dbReference>
<evidence type="ECO:0000313" key="13">
    <source>
        <dbReference type="Proteomes" id="UP000054843"/>
    </source>
</evidence>
<comment type="function">
    <text evidence="10">Central component in molecular interactions underlying sperm crawling. Forms an extensive filament system that extends from sperm villipoda, along the leading edge of the pseudopod.</text>
</comment>
<dbReference type="Gene3D" id="3.90.70.10">
    <property type="entry name" value="Cysteine proteinases"/>
    <property type="match status" value="1"/>
</dbReference>
<dbReference type="PROSITE" id="PS50202">
    <property type="entry name" value="MSP"/>
    <property type="match status" value="1"/>
</dbReference>
<keyword evidence="7" id="KW-0865">Zymogen</keyword>
<dbReference type="InterPro" id="IPR000535">
    <property type="entry name" value="MSP_dom"/>
</dbReference>
<protein>
    <recommendedName>
        <fullName evidence="10">Major sperm protein</fullName>
    </recommendedName>
</protein>
<dbReference type="CDD" id="cd02698">
    <property type="entry name" value="Peptidase_C1A_CathepsinX"/>
    <property type="match status" value="1"/>
</dbReference>
<dbReference type="InterPro" id="IPR038765">
    <property type="entry name" value="Papain-like_cys_pep_sf"/>
</dbReference>
<keyword evidence="6" id="KW-0788">Thiol protease</keyword>
<dbReference type="GO" id="GO:0042395">
    <property type="term" value="P:ecdysis, collagen and cuticulin-based cuticle"/>
    <property type="evidence" value="ECO:0007669"/>
    <property type="project" value="UniProtKB-ARBA"/>
</dbReference>
<dbReference type="GO" id="GO:0006508">
    <property type="term" value="P:proteolysis"/>
    <property type="evidence" value="ECO:0007669"/>
    <property type="project" value="UniProtKB-KW"/>
</dbReference>
<keyword evidence="3" id="KW-0645">Protease</keyword>
<keyword evidence="4" id="KW-0732">Signal</keyword>
<evidence type="ECO:0000313" key="12">
    <source>
        <dbReference type="EMBL" id="KRZ78662.1"/>
    </source>
</evidence>
<keyword evidence="9" id="KW-0325">Glycoprotein</keyword>
<evidence type="ECO:0000256" key="6">
    <source>
        <dbReference type="ARBA" id="ARBA00022807"/>
    </source>
</evidence>